<evidence type="ECO:0000256" key="6">
    <source>
        <dbReference type="ARBA" id="ARBA00023004"/>
    </source>
</evidence>
<evidence type="ECO:0000256" key="8">
    <source>
        <dbReference type="ARBA" id="ARBA00034128"/>
    </source>
</evidence>
<comment type="cofactor">
    <cofactor evidence="1">
        <name>[4Fe-4S] cluster</name>
        <dbReference type="ChEBI" id="CHEBI:49883"/>
    </cofactor>
</comment>
<evidence type="ECO:0000313" key="12">
    <source>
        <dbReference type="Proteomes" id="UP001139887"/>
    </source>
</evidence>
<comment type="similarity">
    <text evidence="3 10">Belongs to the DPH1/DPH2 family. DPH2 subfamily.</text>
</comment>
<accession>A0A9W8I8V5</accession>
<organism evidence="11 12">
    <name type="scientific">Coemansia brasiliensis</name>
    <dbReference type="NCBI Taxonomy" id="2650707"/>
    <lineage>
        <taxon>Eukaryota</taxon>
        <taxon>Fungi</taxon>
        <taxon>Fungi incertae sedis</taxon>
        <taxon>Zoopagomycota</taxon>
        <taxon>Kickxellomycotina</taxon>
        <taxon>Kickxellomycetes</taxon>
        <taxon>Kickxellales</taxon>
        <taxon>Kickxellaceae</taxon>
        <taxon>Coemansia</taxon>
    </lineage>
</organism>
<comment type="subunit">
    <text evidence="8">Component of the 2-(3-amino-3-carboxypropyl)histidine synthase complex composed of DPH1, DPH2, DPH3 and a NADH-dependent reductase, predominantly CBR1.</text>
</comment>
<evidence type="ECO:0000256" key="2">
    <source>
        <dbReference type="ARBA" id="ARBA00005156"/>
    </source>
</evidence>
<evidence type="ECO:0000256" key="4">
    <source>
        <dbReference type="ARBA" id="ARBA00021914"/>
    </source>
</evidence>
<gene>
    <name evidence="11" type="primary">DPH2</name>
    <name evidence="11" type="ORF">IWW36_004883</name>
</gene>
<dbReference type="Gene3D" id="3.40.50.11840">
    <property type="entry name" value="Diphthamide synthesis DPH1/DPH2 domain 1"/>
    <property type="match status" value="1"/>
</dbReference>
<dbReference type="Gene3D" id="3.40.50.11860">
    <property type="entry name" value="Diphthamide synthesis DPH1/DPH2 domain 3"/>
    <property type="match status" value="1"/>
</dbReference>
<keyword evidence="5 10" id="KW-0479">Metal-binding</keyword>
<comment type="function">
    <text evidence="10">Required for the first step of diphthamide biosynthesis, a post-translational modification of histidine which occurs in elongation factor 2. DPH1 and DPH2 transfer a 3-amino-3-carboxypropyl (ACP) group from S-adenosyl-L-methionine (SAM) to a histidine residue, the reaction is assisted by a reduction system comprising DPH3 and a NADH-dependent reductase. Facilitates the reduction of the catalytic iron-sulfur cluster found in the DPH1 subunit.</text>
</comment>
<dbReference type="SFLD" id="SFLDF00408">
    <property type="entry name" value="Diphthamide_biosynthesis_famil"/>
    <property type="match status" value="1"/>
</dbReference>
<sequence>MQAPAAIDSDGREVIERDAIASERQVRTAEEAVEVYEIERTARAITDGGYCMIALQFPDELLADSTLVAEQLQARVNAQIFVLADTSYGSCCVDEVAAQHYHADLVVHYGRTCLSLTSQLPVLYVFGHEHVDIDDVAKQAERELEGKRVVVVGDVPYTHVLDKVAQRIQSGRLAEVVVARIPAQDQVYIPTQQTSSNIIPGRSWKELTAPVREYSMLYIGEESPTLTNLLVTMRFQTAYSYQPSTQKLRVESSKVNRHLGQRYHMVQRVKDANIIGIVAGTLAATKYRQVLESLKQLMRRHGRKFYVFVVGKLNVAKLANFPEIEAYVLVACPETSLVDSKEFFQPVVTPYELLLSLSHSREWSGEYMTDFHELLQALDEESLAGDDEIDEDEPHFSLITGTLKKTQRYYNHKQRDEDIASVTGDMTVRCKNTEIAQYMGSAGAEYLLSRSFQGLGHDNENHHDIEPMLAEDGLSGIASKYSHEQSNS</sequence>
<dbReference type="SFLD" id="SFLDG01121">
    <property type="entry name" value="Diphthamide_biosynthesis"/>
    <property type="match status" value="1"/>
</dbReference>
<dbReference type="Pfam" id="PF01866">
    <property type="entry name" value="Diphthamide_syn"/>
    <property type="match status" value="1"/>
</dbReference>
<dbReference type="InterPro" id="IPR010014">
    <property type="entry name" value="DHP2"/>
</dbReference>
<dbReference type="NCBIfam" id="TIGR00322">
    <property type="entry name" value="diphth2_R"/>
    <property type="match status" value="1"/>
</dbReference>
<dbReference type="GO" id="GO:0017183">
    <property type="term" value="P:protein histidyl modification to diphthamide"/>
    <property type="evidence" value="ECO:0007669"/>
    <property type="project" value="InterPro"/>
</dbReference>
<dbReference type="PANTHER" id="PTHR10762:SF2">
    <property type="entry name" value="2-(3-AMINO-3-CARBOXYPROPYL)HISTIDINE SYNTHASE SUBUNIT 2"/>
    <property type="match status" value="1"/>
</dbReference>
<dbReference type="FunFam" id="3.40.50.11840:FF:000002">
    <property type="entry name" value="2-(3-amino-3-carboxypropyl)histidine synthase subunit 2"/>
    <property type="match status" value="1"/>
</dbReference>
<dbReference type="GO" id="GO:0046872">
    <property type="term" value="F:metal ion binding"/>
    <property type="evidence" value="ECO:0007669"/>
    <property type="project" value="UniProtKB-KW"/>
</dbReference>
<dbReference type="GO" id="GO:0051536">
    <property type="term" value="F:iron-sulfur cluster binding"/>
    <property type="evidence" value="ECO:0007669"/>
    <property type="project" value="UniProtKB-KW"/>
</dbReference>
<evidence type="ECO:0000256" key="9">
    <source>
        <dbReference type="ARBA" id="ARBA00054092"/>
    </source>
</evidence>
<dbReference type="OrthoDB" id="449241at2759"/>
<comment type="function">
    <text evidence="9">Required for the first step of diphthamide biosynthesis, a post-translational modification of histidine which occurs in elongation factor 2. DPH1 and DPH2 transfer a 3-amino-3-carboxypropyl (ACP) group from S-adenosyl-L-methionine (SAM) to a histidine residue, the reaction is assisted by a reduction system comprising DPH3 and a NADH-dependent reductase, predominantly CBR1. Facilitates the reduction of the catalytic iron-sulfur cluster found in the DPH1 subunit.</text>
</comment>
<comment type="caution">
    <text evidence="11">The sequence shown here is derived from an EMBL/GenBank/DDBJ whole genome shotgun (WGS) entry which is preliminary data.</text>
</comment>
<dbReference type="InterPro" id="IPR042265">
    <property type="entry name" value="DPH1/DPH2_3"/>
</dbReference>
<dbReference type="InterPro" id="IPR016435">
    <property type="entry name" value="DPH1/DPH2"/>
</dbReference>
<comment type="pathway">
    <text evidence="2 10">Protein modification; peptidyl-diphthamide biosynthesis.</text>
</comment>
<evidence type="ECO:0000313" key="11">
    <source>
        <dbReference type="EMBL" id="KAJ2845192.1"/>
    </source>
</evidence>
<reference evidence="11" key="1">
    <citation type="submission" date="2022-07" db="EMBL/GenBank/DDBJ databases">
        <title>Phylogenomic reconstructions and comparative analyses of Kickxellomycotina fungi.</title>
        <authorList>
            <person name="Reynolds N.K."/>
            <person name="Stajich J.E."/>
            <person name="Barry K."/>
            <person name="Grigoriev I.V."/>
            <person name="Crous P."/>
            <person name="Smith M.E."/>
        </authorList>
    </citation>
    <scope>NUCLEOTIDE SEQUENCE</scope>
    <source>
        <strain evidence="11">NRRL 1566</strain>
    </source>
</reference>
<dbReference type="GO" id="GO:0005737">
    <property type="term" value="C:cytoplasm"/>
    <property type="evidence" value="ECO:0007669"/>
    <property type="project" value="UniProtKB-SubCell"/>
</dbReference>
<dbReference type="SFLD" id="SFLDS00032">
    <property type="entry name" value="Radical_SAM_3-amino-3-carboxyp"/>
    <property type="match status" value="1"/>
</dbReference>
<protein>
    <recommendedName>
        <fullName evidence="4 10">2-(3-amino-3-carboxypropyl)histidine synthase subunit 2</fullName>
    </recommendedName>
</protein>
<dbReference type="FunFam" id="3.40.50.11860:FF:000001">
    <property type="entry name" value="2-(3-amino-3-carboxypropyl)histidine synthase subunit 2"/>
    <property type="match status" value="1"/>
</dbReference>
<dbReference type="PANTHER" id="PTHR10762">
    <property type="entry name" value="DIPHTHAMIDE BIOSYNTHESIS PROTEIN"/>
    <property type="match status" value="1"/>
</dbReference>
<evidence type="ECO:0000256" key="5">
    <source>
        <dbReference type="ARBA" id="ARBA00022723"/>
    </source>
</evidence>
<dbReference type="AlphaFoldDB" id="A0A9W8I8V5"/>
<name>A0A9W8I8V5_9FUNG</name>
<evidence type="ECO:0000256" key="3">
    <source>
        <dbReference type="ARBA" id="ARBA00006179"/>
    </source>
</evidence>
<keyword evidence="10" id="KW-0963">Cytoplasm</keyword>
<proteinExistence type="inferred from homology"/>
<dbReference type="InterPro" id="IPR042263">
    <property type="entry name" value="DPH1/DPH2_1"/>
</dbReference>
<dbReference type="GO" id="GO:0090560">
    <property type="term" value="F:2-(3-amino-3-carboxypropyl)histidine synthase activity"/>
    <property type="evidence" value="ECO:0007669"/>
    <property type="project" value="InterPro"/>
</dbReference>
<evidence type="ECO:0000256" key="7">
    <source>
        <dbReference type="ARBA" id="ARBA00023014"/>
    </source>
</evidence>
<dbReference type="NCBIfam" id="TIGR00272">
    <property type="entry name" value="DPH2"/>
    <property type="match status" value="1"/>
</dbReference>
<dbReference type="Proteomes" id="UP001139887">
    <property type="component" value="Unassembled WGS sequence"/>
</dbReference>
<evidence type="ECO:0000256" key="10">
    <source>
        <dbReference type="RuleBase" id="RU364133"/>
    </source>
</evidence>
<keyword evidence="6 10" id="KW-0408">Iron</keyword>
<keyword evidence="12" id="KW-1185">Reference proteome</keyword>
<dbReference type="EMBL" id="JANBUW010000867">
    <property type="protein sequence ID" value="KAJ2845192.1"/>
    <property type="molecule type" value="Genomic_DNA"/>
</dbReference>
<evidence type="ECO:0000256" key="1">
    <source>
        <dbReference type="ARBA" id="ARBA00001966"/>
    </source>
</evidence>
<comment type="subcellular location">
    <subcellularLocation>
        <location evidence="10">Cytoplasm</location>
    </subcellularLocation>
</comment>
<keyword evidence="7 10" id="KW-0411">Iron-sulfur</keyword>